<dbReference type="AlphaFoldDB" id="A0A3N1UW96"/>
<proteinExistence type="predicted"/>
<reference evidence="1 2" key="1">
    <citation type="submission" date="2018-11" db="EMBL/GenBank/DDBJ databases">
        <title>Genomic Encyclopedia of Type Strains, Phase IV (KMG-IV): sequencing the most valuable type-strain genomes for metagenomic binning, comparative biology and taxonomic classification.</title>
        <authorList>
            <person name="Goeker M."/>
        </authorList>
    </citation>
    <scope>NUCLEOTIDE SEQUENCE [LARGE SCALE GENOMIC DNA]</scope>
    <source>
        <strain evidence="1 2">DSM 22027</strain>
    </source>
</reference>
<evidence type="ECO:0000313" key="1">
    <source>
        <dbReference type="EMBL" id="ROQ92191.1"/>
    </source>
</evidence>
<protein>
    <submittedName>
        <fullName evidence="1">Uncharacterized protein DUF4338</fullName>
    </submittedName>
</protein>
<dbReference type="RefSeq" id="WP_170161729.1">
    <property type="nucleotide sequence ID" value="NZ_RJVA01000012.1"/>
</dbReference>
<comment type="caution">
    <text evidence="1">The sequence shown here is derived from an EMBL/GenBank/DDBJ whole genome shotgun (WGS) entry which is preliminary data.</text>
</comment>
<organism evidence="1 2">
    <name type="scientific">Desulfosoma caldarium</name>
    <dbReference type="NCBI Taxonomy" id="610254"/>
    <lineage>
        <taxon>Bacteria</taxon>
        <taxon>Pseudomonadati</taxon>
        <taxon>Thermodesulfobacteriota</taxon>
        <taxon>Syntrophobacteria</taxon>
        <taxon>Syntrophobacterales</taxon>
        <taxon>Syntrophobacteraceae</taxon>
        <taxon>Desulfosoma</taxon>
    </lineage>
</organism>
<keyword evidence="2" id="KW-1185">Reference proteome</keyword>
<dbReference type="Proteomes" id="UP000276223">
    <property type="component" value="Unassembled WGS sequence"/>
</dbReference>
<gene>
    <name evidence="1" type="ORF">EDC27_1885</name>
</gene>
<accession>A0A3N1UW96</accession>
<dbReference type="EMBL" id="RJVA01000012">
    <property type="protein sequence ID" value="ROQ92191.1"/>
    <property type="molecule type" value="Genomic_DNA"/>
</dbReference>
<name>A0A3N1UW96_9BACT</name>
<evidence type="ECO:0000313" key="2">
    <source>
        <dbReference type="Proteomes" id="UP000276223"/>
    </source>
</evidence>
<sequence length="116" mass="13138">MAVVSIPAIWPKSVRSSSIIGIRAGRFSAFGALTIEIVRRRPDKGLWDFPIDRHLDLIPPWIVGSYHKNLAYLDDSLAASLGWGYAAWKVAARDQVIGWTHEQRERCFFDRSRGIS</sequence>